<dbReference type="EMBL" id="SOAU01000001">
    <property type="protein sequence ID" value="TDT16362.1"/>
    <property type="molecule type" value="Genomic_DNA"/>
</dbReference>
<name>A0A4R7HYQ9_9ACTN</name>
<accession>A0A4R7HYQ9</accession>
<organism evidence="2 3">
    <name type="scientific">Ilumatobacter fluminis</name>
    <dbReference type="NCBI Taxonomy" id="467091"/>
    <lineage>
        <taxon>Bacteria</taxon>
        <taxon>Bacillati</taxon>
        <taxon>Actinomycetota</taxon>
        <taxon>Acidimicrobiia</taxon>
        <taxon>Acidimicrobiales</taxon>
        <taxon>Ilumatobacteraceae</taxon>
        <taxon>Ilumatobacter</taxon>
    </lineage>
</organism>
<keyword evidence="3" id="KW-1185">Reference proteome</keyword>
<reference evidence="2 3" key="1">
    <citation type="submission" date="2019-03" db="EMBL/GenBank/DDBJ databases">
        <title>Sequencing the genomes of 1000 actinobacteria strains.</title>
        <authorList>
            <person name="Klenk H.-P."/>
        </authorList>
    </citation>
    <scope>NUCLEOTIDE SEQUENCE [LARGE SCALE GENOMIC DNA]</scope>
    <source>
        <strain evidence="2 3">DSM 18936</strain>
    </source>
</reference>
<sequence>MALAAASTLLIVPACSDDAAEQTGPSSSADATTDGPATSEPVMTTTTPTTTSDTTTTAPTASTSPGTIVAPTSVQVDTTGPPDQRPIAAVVAVGAGGCRVATAIGELRNADLVIPDDVGAEVGDLILGSGTLTDGVMPGGCTGVSETLTFETIDVVRSMDEQAEPDVAELLAVEFDRPWECGRGFAMSDEQQRWAIGIEPVAGNVTESRGTVITLPSEQFGVSVLYGVDLAAGNCDTGREPFARSPLWLAIWPVTSGSFLYPEATIICDGSSVSTELVDAVVETPDGPVELPPIEMTNPAFACGPGWDD</sequence>
<gene>
    <name evidence="2" type="ORF">BDK89_1948</name>
</gene>
<comment type="caution">
    <text evidence="2">The sequence shown here is derived from an EMBL/GenBank/DDBJ whole genome shotgun (WGS) entry which is preliminary data.</text>
</comment>
<dbReference type="Proteomes" id="UP000294558">
    <property type="component" value="Unassembled WGS sequence"/>
</dbReference>
<evidence type="ECO:0000313" key="2">
    <source>
        <dbReference type="EMBL" id="TDT16362.1"/>
    </source>
</evidence>
<proteinExistence type="predicted"/>
<evidence type="ECO:0000313" key="3">
    <source>
        <dbReference type="Proteomes" id="UP000294558"/>
    </source>
</evidence>
<evidence type="ECO:0000256" key="1">
    <source>
        <dbReference type="SAM" id="MobiDB-lite"/>
    </source>
</evidence>
<protein>
    <submittedName>
        <fullName evidence="2">Uncharacterized protein</fullName>
    </submittedName>
</protein>
<feature type="region of interest" description="Disordered" evidence="1">
    <location>
        <begin position="18"/>
        <end position="82"/>
    </location>
</feature>
<dbReference type="AlphaFoldDB" id="A0A4R7HYQ9"/>
<feature type="compositionally biased region" description="Low complexity" evidence="1">
    <location>
        <begin position="36"/>
        <end position="67"/>
    </location>
</feature>